<dbReference type="EMBL" id="CM034404">
    <property type="protein sequence ID" value="KAJ0174206.1"/>
    <property type="molecule type" value="Genomic_DNA"/>
</dbReference>
<dbReference type="Proteomes" id="UP000824533">
    <property type="component" value="Linkage Group LG18"/>
</dbReference>
<comment type="caution">
    <text evidence="1">The sequence shown here is derived from an EMBL/GenBank/DDBJ whole genome shotgun (WGS) entry which is preliminary data.</text>
</comment>
<protein>
    <submittedName>
        <fullName evidence="1">Uncharacterized protein</fullName>
    </submittedName>
</protein>
<reference evidence="1 2" key="1">
    <citation type="journal article" date="2021" name="Front. Genet.">
        <title>Chromosome-Level Genome Assembly Reveals Significant Gene Expansion in the Toll and IMD Signaling Pathways of Dendrolimus kikuchii.</title>
        <authorList>
            <person name="Zhou J."/>
            <person name="Wu P."/>
            <person name="Xiong Z."/>
            <person name="Liu N."/>
            <person name="Zhao N."/>
            <person name="Ji M."/>
            <person name="Qiu Y."/>
            <person name="Yang B."/>
        </authorList>
    </citation>
    <scope>NUCLEOTIDE SEQUENCE [LARGE SCALE GENOMIC DNA]</scope>
    <source>
        <strain evidence="1">Ann1</strain>
    </source>
</reference>
<organism evidence="1 2">
    <name type="scientific">Dendrolimus kikuchii</name>
    <dbReference type="NCBI Taxonomy" id="765133"/>
    <lineage>
        <taxon>Eukaryota</taxon>
        <taxon>Metazoa</taxon>
        <taxon>Ecdysozoa</taxon>
        <taxon>Arthropoda</taxon>
        <taxon>Hexapoda</taxon>
        <taxon>Insecta</taxon>
        <taxon>Pterygota</taxon>
        <taxon>Neoptera</taxon>
        <taxon>Endopterygota</taxon>
        <taxon>Lepidoptera</taxon>
        <taxon>Glossata</taxon>
        <taxon>Ditrysia</taxon>
        <taxon>Bombycoidea</taxon>
        <taxon>Lasiocampidae</taxon>
        <taxon>Dendrolimus</taxon>
    </lineage>
</organism>
<gene>
    <name evidence="1" type="ORF">K1T71_010352</name>
</gene>
<keyword evidence="2" id="KW-1185">Reference proteome</keyword>
<evidence type="ECO:0000313" key="1">
    <source>
        <dbReference type="EMBL" id="KAJ0174206.1"/>
    </source>
</evidence>
<sequence length="138" mass="15496">MSESHYDESRNIRKKPKSLSNRSGLTFSVGRVHRILRHGHYAPRIGVGAAVYLTAALEYLTAEILELAANAASKHGRARISPRYILLAVKNDDELERMLRDAIIAKGGVLPRIPLKLLKKKTVNDNTKTNEETMSQEY</sequence>
<name>A0ACC1CRI0_9NEOP</name>
<proteinExistence type="predicted"/>
<accession>A0ACC1CRI0</accession>
<evidence type="ECO:0000313" key="2">
    <source>
        <dbReference type="Proteomes" id="UP000824533"/>
    </source>
</evidence>